<dbReference type="InterPro" id="IPR011250">
    <property type="entry name" value="OMP/PagP_B-barrel"/>
</dbReference>
<dbReference type="EMBL" id="PYMB01000003">
    <property type="protein sequence ID" value="PSW13343.1"/>
    <property type="molecule type" value="Genomic_DNA"/>
</dbReference>
<organism evidence="4 5">
    <name type="scientific">Photobacterium rosenbergii</name>
    <dbReference type="NCBI Taxonomy" id="294936"/>
    <lineage>
        <taxon>Bacteria</taxon>
        <taxon>Pseudomonadati</taxon>
        <taxon>Pseudomonadota</taxon>
        <taxon>Gammaproteobacteria</taxon>
        <taxon>Vibrionales</taxon>
        <taxon>Vibrionaceae</taxon>
        <taxon>Photobacterium</taxon>
    </lineage>
</organism>
<dbReference type="Gene3D" id="2.40.160.20">
    <property type="match status" value="1"/>
</dbReference>
<dbReference type="Proteomes" id="UP000241346">
    <property type="component" value="Unassembled WGS sequence"/>
</dbReference>
<dbReference type="OrthoDB" id="5829311at2"/>
<gene>
    <name evidence="4" type="ORF">C9J01_10880</name>
</gene>
<evidence type="ECO:0000256" key="1">
    <source>
        <dbReference type="ARBA" id="ARBA00022729"/>
    </source>
</evidence>
<evidence type="ECO:0000259" key="3">
    <source>
        <dbReference type="Pfam" id="PF13505"/>
    </source>
</evidence>
<evidence type="ECO:0000256" key="2">
    <source>
        <dbReference type="SAM" id="SignalP"/>
    </source>
</evidence>
<feature type="domain" description="Outer membrane protein beta-barrel" evidence="3">
    <location>
        <begin position="14"/>
        <end position="156"/>
    </location>
</feature>
<protein>
    <recommendedName>
        <fullName evidence="3">Outer membrane protein beta-barrel domain-containing protein</fullName>
    </recommendedName>
</protein>
<dbReference type="RefSeq" id="WP_107298165.1">
    <property type="nucleotide sequence ID" value="NZ_PYMB01000003.1"/>
</dbReference>
<proteinExistence type="predicted"/>
<sequence>MKLTLPLPLFALGCAITTSAIAGPVELQQNYSYVSVGYQYSLFSEYLPTDITGKVFTFYDNMSGYYARASINPVDQFFLEGRYDDVSRDRLGFSHSLVGLGYYMPVGKNSSVYALLGAEKLTAEMDLFSDASLSYSDTAFTAEVGAKFNLMKRWTAEPAIRVATFDEPLYELRLDNQIHLTEAWSIEANIAHRAMDLGTSQLGELPVLREMNFRLGARYQFNIL</sequence>
<feature type="chain" id="PRO_5015731253" description="Outer membrane protein beta-barrel domain-containing protein" evidence="2">
    <location>
        <begin position="23"/>
        <end position="224"/>
    </location>
</feature>
<keyword evidence="1 2" id="KW-0732">Signal</keyword>
<reference evidence="4 5" key="1">
    <citation type="submission" date="2018-03" db="EMBL/GenBank/DDBJ databases">
        <title>Whole genome sequencing of Histamine producing bacteria.</title>
        <authorList>
            <person name="Butler K."/>
        </authorList>
    </citation>
    <scope>NUCLEOTIDE SEQUENCE [LARGE SCALE GENOMIC DNA]</scope>
    <source>
        <strain evidence="4 5">DSM 19138</strain>
    </source>
</reference>
<dbReference type="AlphaFoldDB" id="A0A2T3NFJ5"/>
<dbReference type="InterPro" id="IPR027385">
    <property type="entry name" value="Beta-barrel_OMP"/>
</dbReference>
<evidence type="ECO:0000313" key="4">
    <source>
        <dbReference type="EMBL" id="PSW13343.1"/>
    </source>
</evidence>
<accession>A0A2T3NFJ5</accession>
<name>A0A2T3NFJ5_9GAMM</name>
<comment type="caution">
    <text evidence="4">The sequence shown here is derived from an EMBL/GenBank/DDBJ whole genome shotgun (WGS) entry which is preliminary data.</text>
</comment>
<evidence type="ECO:0000313" key="5">
    <source>
        <dbReference type="Proteomes" id="UP000241346"/>
    </source>
</evidence>
<feature type="signal peptide" evidence="2">
    <location>
        <begin position="1"/>
        <end position="22"/>
    </location>
</feature>
<dbReference type="Pfam" id="PF13505">
    <property type="entry name" value="OMP_b-brl"/>
    <property type="match status" value="1"/>
</dbReference>
<dbReference type="SUPFAM" id="SSF56925">
    <property type="entry name" value="OMPA-like"/>
    <property type="match status" value="1"/>
</dbReference>